<keyword evidence="3" id="KW-1185">Reference proteome</keyword>
<dbReference type="GeneID" id="109963693"/>
<proteinExistence type="predicted"/>
<name>A0A3Q3Q8X8_MONAL</name>
<reference evidence="2" key="1">
    <citation type="submission" date="2025-08" db="UniProtKB">
        <authorList>
            <consortium name="Ensembl"/>
        </authorList>
    </citation>
    <scope>IDENTIFICATION</scope>
</reference>
<dbReference type="STRING" id="43700.ENSMALP00000007086"/>
<dbReference type="Proteomes" id="UP000261600">
    <property type="component" value="Unplaced"/>
</dbReference>
<dbReference type="CTD" id="566830"/>
<evidence type="ECO:0008006" key="4">
    <source>
        <dbReference type="Google" id="ProtNLM"/>
    </source>
</evidence>
<dbReference type="OrthoDB" id="8951926at2759"/>
<feature type="region of interest" description="Disordered" evidence="1">
    <location>
        <begin position="1"/>
        <end position="22"/>
    </location>
</feature>
<dbReference type="KEGG" id="malb:109963693"/>
<dbReference type="Ensembl" id="ENSMALT00000007233.1">
    <property type="protein sequence ID" value="ENSMALP00000007086.1"/>
    <property type="gene ID" value="ENSMALG00000005045.1"/>
</dbReference>
<organism evidence="2 3">
    <name type="scientific">Monopterus albus</name>
    <name type="common">Swamp eel</name>
    <dbReference type="NCBI Taxonomy" id="43700"/>
    <lineage>
        <taxon>Eukaryota</taxon>
        <taxon>Metazoa</taxon>
        <taxon>Chordata</taxon>
        <taxon>Craniata</taxon>
        <taxon>Vertebrata</taxon>
        <taxon>Euteleostomi</taxon>
        <taxon>Actinopterygii</taxon>
        <taxon>Neopterygii</taxon>
        <taxon>Teleostei</taxon>
        <taxon>Neoteleostei</taxon>
        <taxon>Acanthomorphata</taxon>
        <taxon>Anabantaria</taxon>
        <taxon>Synbranchiformes</taxon>
        <taxon>Synbranchidae</taxon>
        <taxon>Monopterus</taxon>
    </lineage>
</organism>
<dbReference type="Gene3D" id="6.10.250.1290">
    <property type="match status" value="1"/>
</dbReference>
<accession>A0A3Q3Q8X8</accession>
<dbReference type="AlphaFoldDB" id="A0A3Q3Q8X8"/>
<evidence type="ECO:0000313" key="2">
    <source>
        <dbReference type="Ensembl" id="ENSMALP00000007086.1"/>
    </source>
</evidence>
<evidence type="ECO:0000256" key="1">
    <source>
        <dbReference type="SAM" id="MobiDB-lite"/>
    </source>
</evidence>
<reference evidence="2" key="2">
    <citation type="submission" date="2025-09" db="UniProtKB">
        <authorList>
            <consortium name="Ensembl"/>
        </authorList>
    </citation>
    <scope>IDENTIFICATION</scope>
</reference>
<protein>
    <recommendedName>
        <fullName evidence="4">Nuclear inhibitor of protein phosphatase 1</fullName>
    </recommendedName>
</protein>
<dbReference type="RefSeq" id="XP_020462084.1">
    <property type="nucleotide sequence ID" value="XM_020606428.1"/>
</dbReference>
<sequence>MSASTHVYILGEKPQTQGSIEEEGLPETELDNLTESNTTHNKHISSLTIEEGDLDIQRPKRRRSSHVSFSDEEEIINLEDVEPSVGCFRNMIQTAFVPKKKKKTQDHSSLGLEAAVCGMHGLPVSGSLYGDLPPTSHEGATHHHTASQGPAAILGGLPVPLPNLDPDMDVTPTLAEPPITLNSSSAPGPYTAEPLNEPHKKKYAKEAWPGKKPASSLLI</sequence>
<dbReference type="RefSeq" id="XP_020462083.1">
    <property type="nucleotide sequence ID" value="XM_020606427.1"/>
</dbReference>
<dbReference type="RefSeq" id="XP_020462082.1">
    <property type="nucleotide sequence ID" value="XM_020606426.1"/>
</dbReference>
<feature type="region of interest" description="Disordered" evidence="1">
    <location>
        <begin position="131"/>
        <end position="219"/>
    </location>
</feature>
<evidence type="ECO:0000313" key="3">
    <source>
        <dbReference type="Proteomes" id="UP000261600"/>
    </source>
</evidence>